<comment type="similarity">
    <text evidence="1">Belongs to the taxilin family.</text>
</comment>
<dbReference type="InterPro" id="IPR026183">
    <property type="entry name" value="Taxilin_fam"/>
</dbReference>
<dbReference type="Proteomes" id="UP001165090">
    <property type="component" value="Unassembled WGS sequence"/>
</dbReference>
<organism evidence="4 5">
    <name type="scientific">Volvox africanus</name>
    <dbReference type="NCBI Taxonomy" id="51714"/>
    <lineage>
        <taxon>Eukaryota</taxon>
        <taxon>Viridiplantae</taxon>
        <taxon>Chlorophyta</taxon>
        <taxon>core chlorophytes</taxon>
        <taxon>Chlorophyceae</taxon>
        <taxon>CS clade</taxon>
        <taxon>Chlamydomonadales</taxon>
        <taxon>Volvocaceae</taxon>
        <taxon>Volvox</taxon>
    </lineage>
</organism>
<evidence type="ECO:0000256" key="2">
    <source>
        <dbReference type="SAM" id="Coils"/>
    </source>
</evidence>
<dbReference type="Pfam" id="PF09728">
    <property type="entry name" value="Taxilin"/>
    <property type="match status" value="1"/>
</dbReference>
<reference evidence="4 5" key="1">
    <citation type="journal article" date="2023" name="IScience">
        <title>Expanded male sex-determining region conserved during the evolution of homothallism in the green alga Volvox.</title>
        <authorList>
            <person name="Yamamoto K."/>
            <person name="Matsuzaki R."/>
            <person name="Mahakham W."/>
            <person name="Heman W."/>
            <person name="Sekimoto H."/>
            <person name="Kawachi M."/>
            <person name="Minakuchi Y."/>
            <person name="Toyoda A."/>
            <person name="Nozaki H."/>
        </authorList>
    </citation>
    <scope>NUCLEOTIDE SEQUENCE [LARGE SCALE GENOMIC DNA]</scope>
    <source>
        <strain evidence="4 5">NIES-4468</strain>
    </source>
</reference>
<feature type="compositionally biased region" description="Basic and acidic residues" evidence="3">
    <location>
        <begin position="517"/>
        <end position="526"/>
    </location>
</feature>
<accession>A0ABQ5S5K0</accession>
<dbReference type="PANTHER" id="PTHR16127">
    <property type="entry name" value="TAXILIN"/>
    <property type="match status" value="1"/>
</dbReference>
<comment type="caution">
    <text evidence="4">The sequence shown here is derived from an EMBL/GenBank/DDBJ whole genome shotgun (WGS) entry which is preliminary data.</text>
</comment>
<keyword evidence="2" id="KW-0175">Coiled coil</keyword>
<feature type="coiled-coil region" evidence="2">
    <location>
        <begin position="386"/>
        <end position="434"/>
    </location>
</feature>
<evidence type="ECO:0000313" key="5">
    <source>
        <dbReference type="Proteomes" id="UP001165090"/>
    </source>
</evidence>
<evidence type="ECO:0000313" key="4">
    <source>
        <dbReference type="EMBL" id="GLI64714.1"/>
    </source>
</evidence>
<evidence type="ECO:0000256" key="1">
    <source>
        <dbReference type="ARBA" id="ARBA00009550"/>
    </source>
</evidence>
<protein>
    <submittedName>
        <fullName evidence="4">Uncharacterized protein</fullName>
    </submittedName>
</protein>
<dbReference type="EMBL" id="BSDZ01000020">
    <property type="protein sequence ID" value="GLI64714.1"/>
    <property type="molecule type" value="Genomic_DNA"/>
</dbReference>
<name>A0ABQ5S5K0_9CHLO</name>
<gene>
    <name evidence="4" type="ORF">VaNZ11_008074</name>
</gene>
<sequence length="580" mass="63111">MSTAAAALELETPSSSSQSSPDPYQASTSPKAVVTSPKAQQECPGQAIKSKKSKLQDPSTDFVNVLSSRIEEIERAVAAGHGGPAEREAAKARKKQLREQVAKYCSDRTNSAEDRITFIQQKYTQQLSELLRLERQLLDLQREHETVTKEKDKVQSELKKTNILKDKLEELCRQLQKEAREVADDSRRRHEEELRQRQALQAKFTQAINDVSEKMDAQATERARQLAENEELKAKLDAFLTQFESFNALVQRKDLELQLASARGEQATALAAQLQQRVDLLQETNSKYAAAMETIKPQIQELETLRQRNAVLVAAKDELQTQLEHYANKFAEFQETLTKSNETFASLRDQMEVGAKARAVLTRERDEARRRAEANDQTIVMLVEDRLQLKQQVEALTGKLRTESEELRRARTQKERLEGLCRALQSELKSAKASGGGAATATDAASAVVAEDDEQCNGSGSGSGSGEESNGAGEEGGSSSGTEDGVEAPEAGAGASTERRQDGQDEGSASKGGVRVASERKVKDAGGAENDCDGSGLEDKAGTNDDELAKAVALAEAEAAAQIASSSGDALVDGLPLDLY</sequence>
<proteinExistence type="inferred from homology"/>
<feature type="coiled-coil region" evidence="2">
    <location>
        <begin position="87"/>
        <end position="336"/>
    </location>
</feature>
<feature type="region of interest" description="Disordered" evidence="3">
    <location>
        <begin position="444"/>
        <end position="543"/>
    </location>
</feature>
<evidence type="ECO:0000256" key="3">
    <source>
        <dbReference type="SAM" id="MobiDB-lite"/>
    </source>
</evidence>
<dbReference type="PANTHER" id="PTHR16127:SF13">
    <property type="entry name" value="GH01188P"/>
    <property type="match status" value="1"/>
</dbReference>
<feature type="region of interest" description="Disordered" evidence="3">
    <location>
        <begin position="1"/>
        <end position="59"/>
    </location>
</feature>
<feature type="compositionally biased region" description="Polar residues" evidence="3">
    <location>
        <begin position="21"/>
        <end position="30"/>
    </location>
</feature>
<keyword evidence="5" id="KW-1185">Reference proteome</keyword>